<dbReference type="InterPro" id="IPR036390">
    <property type="entry name" value="WH_DNA-bd_sf"/>
</dbReference>
<evidence type="ECO:0000313" key="7">
    <source>
        <dbReference type="EMBL" id="MDN3711761.1"/>
    </source>
</evidence>
<evidence type="ECO:0000256" key="3">
    <source>
        <dbReference type="ARBA" id="ARBA00023125"/>
    </source>
</evidence>
<feature type="domain" description="HTH lysR-type" evidence="6">
    <location>
        <begin position="1"/>
        <end position="58"/>
    </location>
</feature>
<keyword evidence="3" id="KW-0238">DNA-binding</keyword>
<dbReference type="Pfam" id="PF00126">
    <property type="entry name" value="HTH_1"/>
    <property type="match status" value="1"/>
</dbReference>
<dbReference type="CDD" id="cd00090">
    <property type="entry name" value="HTH_ARSR"/>
    <property type="match status" value="1"/>
</dbReference>
<gene>
    <name evidence="7" type="ORF">QWZ10_07795</name>
</gene>
<dbReference type="InterPro" id="IPR000847">
    <property type="entry name" value="LysR_HTH_N"/>
</dbReference>
<dbReference type="PROSITE" id="PS50931">
    <property type="entry name" value="HTH_LYSR"/>
    <property type="match status" value="1"/>
</dbReference>
<organism evidence="7 8">
    <name type="scientific">Paracoccus cavernae</name>
    <dbReference type="NCBI Taxonomy" id="1571207"/>
    <lineage>
        <taxon>Bacteria</taxon>
        <taxon>Pseudomonadati</taxon>
        <taxon>Pseudomonadota</taxon>
        <taxon>Alphaproteobacteria</taxon>
        <taxon>Rhodobacterales</taxon>
        <taxon>Paracoccaceae</taxon>
        <taxon>Paracoccus</taxon>
    </lineage>
</organism>
<keyword evidence="4" id="KW-0010">Activator</keyword>
<proteinExistence type="inferred from homology"/>
<evidence type="ECO:0000313" key="8">
    <source>
        <dbReference type="Proteomes" id="UP001243846"/>
    </source>
</evidence>
<dbReference type="EMBL" id="JAUFRC010000001">
    <property type="protein sequence ID" value="MDN3711761.1"/>
    <property type="molecule type" value="Genomic_DNA"/>
</dbReference>
<sequence>MNLRELEYLVALADQRNFRRAAEICGVSQPTVSTQLKKLEEELGVALVERVPRNVIFTAAGQEALARARRILDEVAQMRGDAARHGESGTTRLRLGVFPTLAPYLLPHIVPRFIAGFPDVELLLTEEKAIFWCVVWSRARSMPRFGLAGP</sequence>
<dbReference type="PANTHER" id="PTHR30346:SF26">
    <property type="entry name" value="HYDROGEN PEROXIDE-INDUCIBLE GENES ACTIVATOR"/>
    <property type="match status" value="1"/>
</dbReference>
<dbReference type="Gene3D" id="3.40.190.10">
    <property type="entry name" value="Periplasmic binding protein-like II"/>
    <property type="match status" value="1"/>
</dbReference>
<dbReference type="InterPro" id="IPR005119">
    <property type="entry name" value="LysR_subst-bd"/>
</dbReference>
<dbReference type="Gene3D" id="1.10.10.10">
    <property type="entry name" value="Winged helix-like DNA-binding domain superfamily/Winged helix DNA-binding domain"/>
    <property type="match status" value="1"/>
</dbReference>
<evidence type="ECO:0000259" key="6">
    <source>
        <dbReference type="PROSITE" id="PS50931"/>
    </source>
</evidence>
<reference evidence="8" key="1">
    <citation type="journal article" date="2019" name="Int. J. Syst. Evol. Microbiol.">
        <title>The Global Catalogue of Microorganisms (GCM) 10K type strain sequencing project: providing services to taxonomists for standard genome sequencing and annotation.</title>
        <authorList>
            <consortium name="The Broad Institute Genomics Platform"/>
            <consortium name="The Broad Institute Genome Sequencing Center for Infectious Disease"/>
            <person name="Wu L."/>
            <person name="Ma J."/>
        </authorList>
    </citation>
    <scope>NUCLEOTIDE SEQUENCE [LARGE SCALE GENOMIC DNA]</scope>
    <source>
        <strain evidence="8">CECT 8482</strain>
    </source>
</reference>
<keyword evidence="2" id="KW-0805">Transcription regulation</keyword>
<dbReference type="PRINTS" id="PR00039">
    <property type="entry name" value="HTHLYSR"/>
</dbReference>
<keyword evidence="5" id="KW-0804">Transcription</keyword>
<dbReference type="Proteomes" id="UP001243846">
    <property type="component" value="Unassembled WGS sequence"/>
</dbReference>
<comment type="similarity">
    <text evidence="1">Belongs to the LysR transcriptional regulatory family.</text>
</comment>
<protein>
    <submittedName>
        <fullName evidence="7">LysR family transcriptional regulator</fullName>
    </submittedName>
</protein>
<evidence type="ECO:0000256" key="5">
    <source>
        <dbReference type="ARBA" id="ARBA00023163"/>
    </source>
</evidence>
<dbReference type="PANTHER" id="PTHR30346">
    <property type="entry name" value="TRANSCRIPTIONAL DUAL REGULATOR HCAR-RELATED"/>
    <property type="match status" value="1"/>
</dbReference>
<keyword evidence="8" id="KW-1185">Reference proteome</keyword>
<dbReference type="Pfam" id="PF03466">
    <property type="entry name" value="LysR_substrate"/>
    <property type="match status" value="1"/>
</dbReference>
<evidence type="ECO:0000256" key="4">
    <source>
        <dbReference type="ARBA" id="ARBA00023159"/>
    </source>
</evidence>
<name>A0ABT8D5V5_9RHOB</name>
<dbReference type="InterPro" id="IPR036388">
    <property type="entry name" value="WH-like_DNA-bd_sf"/>
</dbReference>
<evidence type="ECO:0000256" key="1">
    <source>
        <dbReference type="ARBA" id="ARBA00009437"/>
    </source>
</evidence>
<dbReference type="SUPFAM" id="SSF46785">
    <property type="entry name" value="Winged helix' DNA-binding domain"/>
    <property type="match status" value="1"/>
</dbReference>
<comment type="caution">
    <text evidence="7">The sequence shown here is derived from an EMBL/GenBank/DDBJ whole genome shotgun (WGS) entry which is preliminary data.</text>
</comment>
<accession>A0ABT8D5V5</accession>
<evidence type="ECO:0000256" key="2">
    <source>
        <dbReference type="ARBA" id="ARBA00023015"/>
    </source>
</evidence>
<dbReference type="InterPro" id="IPR011991">
    <property type="entry name" value="ArsR-like_HTH"/>
</dbReference>